<dbReference type="InterPro" id="IPR036046">
    <property type="entry name" value="Acylphosphatase-like_dom_sf"/>
</dbReference>
<dbReference type="GO" id="GO:0009882">
    <property type="term" value="F:blue light photoreceptor activity"/>
    <property type="evidence" value="ECO:0007669"/>
    <property type="project" value="InterPro"/>
</dbReference>
<dbReference type="SMART" id="SM01034">
    <property type="entry name" value="BLUF"/>
    <property type="match status" value="1"/>
</dbReference>
<dbReference type="AlphaFoldDB" id="A0A857J034"/>
<dbReference type="EMBL" id="CP047650">
    <property type="protein sequence ID" value="QHI97224.1"/>
    <property type="molecule type" value="Genomic_DNA"/>
</dbReference>
<name>A0A857J034_9BURK</name>
<dbReference type="PROSITE" id="PS50925">
    <property type="entry name" value="BLUF"/>
    <property type="match status" value="1"/>
</dbReference>
<accession>A0A857J034</accession>
<sequence>MPLHQIFYVSRSLALPGQVSDILLVARVRNAQAGITGALLCTGGFFAQVLEGPREALQRTMACIDADARHADVTRLLQAGLDARRFADWSMAFTERPGADDLVEHLVGLQPVEPSRALRLVQLMFSGVAAAPAQPSSKGARNS</sequence>
<evidence type="ECO:0000259" key="1">
    <source>
        <dbReference type="PROSITE" id="PS50925"/>
    </source>
</evidence>
<reference evidence="2 3" key="1">
    <citation type="submission" date="2020-01" db="EMBL/GenBank/DDBJ databases">
        <title>Genome sequencing of strain KACC 21265.</title>
        <authorList>
            <person name="Heo J."/>
            <person name="Kim S.-J."/>
            <person name="Kim J.-S."/>
            <person name="Hong S.-B."/>
            <person name="Kwon S.-W."/>
        </authorList>
    </citation>
    <scope>NUCLEOTIDE SEQUENCE [LARGE SCALE GENOMIC DNA]</scope>
    <source>
        <strain evidence="2 3">KACC 21265</strain>
    </source>
</reference>
<feature type="domain" description="BLUF" evidence="1">
    <location>
        <begin position="3"/>
        <end position="92"/>
    </location>
</feature>
<protein>
    <submittedName>
        <fullName evidence="2">Blue light sensor protein</fullName>
    </submittedName>
</protein>
<dbReference type="Gene3D" id="3.30.70.100">
    <property type="match status" value="1"/>
</dbReference>
<evidence type="ECO:0000313" key="2">
    <source>
        <dbReference type="EMBL" id="QHI97224.1"/>
    </source>
</evidence>
<dbReference type="SUPFAM" id="SSF54975">
    <property type="entry name" value="Acylphosphatase/BLUF domain-like"/>
    <property type="match status" value="1"/>
</dbReference>
<dbReference type="RefSeq" id="WP_160550742.1">
    <property type="nucleotide sequence ID" value="NZ_CP047650.1"/>
</dbReference>
<keyword evidence="3" id="KW-1185">Reference proteome</keyword>
<dbReference type="Pfam" id="PF04940">
    <property type="entry name" value="BLUF"/>
    <property type="match status" value="1"/>
</dbReference>
<dbReference type="InterPro" id="IPR007024">
    <property type="entry name" value="BLUF_domain"/>
</dbReference>
<proteinExistence type="predicted"/>
<evidence type="ECO:0000313" key="3">
    <source>
        <dbReference type="Proteomes" id="UP000464787"/>
    </source>
</evidence>
<organism evidence="2 3">
    <name type="scientific">Xylophilus rhododendri</name>
    <dbReference type="NCBI Taxonomy" id="2697032"/>
    <lineage>
        <taxon>Bacteria</taxon>
        <taxon>Pseudomonadati</taxon>
        <taxon>Pseudomonadota</taxon>
        <taxon>Betaproteobacteria</taxon>
        <taxon>Burkholderiales</taxon>
        <taxon>Xylophilus</taxon>
    </lineage>
</organism>
<gene>
    <name evidence="2" type="ORF">GT347_04060</name>
</gene>
<dbReference type="KEGG" id="xyk:GT347_04060"/>
<dbReference type="GO" id="GO:0071949">
    <property type="term" value="F:FAD binding"/>
    <property type="evidence" value="ECO:0007669"/>
    <property type="project" value="InterPro"/>
</dbReference>
<dbReference type="Proteomes" id="UP000464787">
    <property type="component" value="Chromosome"/>
</dbReference>